<evidence type="ECO:0000256" key="2">
    <source>
        <dbReference type="ARBA" id="ARBA00022963"/>
    </source>
</evidence>
<feature type="short sequence motif" description="DGA/G" evidence="4">
    <location>
        <begin position="210"/>
        <end position="212"/>
    </location>
</feature>
<dbReference type="GO" id="GO:0016787">
    <property type="term" value="F:hydrolase activity"/>
    <property type="evidence" value="ECO:0007669"/>
    <property type="project" value="UniProtKB-UniRule"/>
</dbReference>
<dbReference type="GO" id="GO:0016042">
    <property type="term" value="P:lipid catabolic process"/>
    <property type="evidence" value="ECO:0007669"/>
    <property type="project" value="UniProtKB-UniRule"/>
</dbReference>
<accession>A0A1D8P8E5</accession>
<protein>
    <recommendedName>
        <fullName evidence="6">PNPLA domain-containing protein</fullName>
    </recommendedName>
</protein>
<dbReference type="InterPro" id="IPR016035">
    <property type="entry name" value="Acyl_Trfase/lysoPLipase"/>
</dbReference>
<dbReference type="KEGG" id="lul:LPB138_09300"/>
<keyword evidence="5" id="KW-0732">Signal</keyword>
<reference evidence="7 8" key="1">
    <citation type="submission" date="2016-10" db="EMBL/GenBank/DDBJ databases">
        <title>Lutibacter sp. LPB0138, isolated from marine gastropod.</title>
        <authorList>
            <person name="Kim E."/>
            <person name="Yi H."/>
        </authorList>
    </citation>
    <scope>NUCLEOTIDE SEQUENCE [LARGE SCALE GENOMIC DNA]</scope>
    <source>
        <strain evidence="7 8">LPB0138</strain>
    </source>
</reference>
<dbReference type="STRING" id="1850246.LPB138_09300"/>
<name>A0A1D8P8E5_9FLAO</name>
<proteinExistence type="predicted"/>
<dbReference type="EMBL" id="CP017478">
    <property type="protein sequence ID" value="AOW20855.1"/>
    <property type="molecule type" value="Genomic_DNA"/>
</dbReference>
<dbReference type="PANTHER" id="PTHR14226">
    <property type="entry name" value="NEUROPATHY TARGET ESTERASE/SWISS CHEESE D.MELANOGASTER"/>
    <property type="match status" value="1"/>
</dbReference>
<keyword evidence="3 4" id="KW-0443">Lipid metabolism</keyword>
<dbReference type="CDD" id="cd07205">
    <property type="entry name" value="Pat_PNPLA6_PNPLA7_NTE1_like"/>
    <property type="match status" value="1"/>
</dbReference>
<evidence type="ECO:0000256" key="3">
    <source>
        <dbReference type="ARBA" id="ARBA00023098"/>
    </source>
</evidence>
<dbReference type="RefSeq" id="WP_070237019.1">
    <property type="nucleotide sequence ID" value="NZ_CP017478.1"/>
</dbReference>
<sequence>MRKKLIVILLLITVTITFSQENDSIKKDVKVGLVLSGGGAKGFAHLGALKVLEEAGVRVDYIGGTSMGAIIGSMYASGYTVREMDSLLQVLDFDKIMQDIIPRKSKPFYEKQIGEKYALTFPVKNGKIGIPKALSKGQNVLNLVSQLLQHVDTIDDFNKLPIPFLCIATNLETGEQELLRNGFLPKAVQASGAFPTLLEPVEINGKLLVDGGVVNNFPVEEVRAMGADIIIGIDLKSDYQNKSGLNSAVEIINQIINFQMYKNHDDRIDKTDLYVHPDMHEYTVTSFDKFDEIIKIGEESARLKFDEFVSIANQQTTKRTPYKINSHAQEIFIKSIEIDGNQNYTRTYIKGKMKIDKGKTITYSEFLEGINNLSATRNFTNIQYQFEEHIDGTVIHLNLKQEDISTHVKFAAHYDQLYKTGVLANVTSKHLLTKNDIFSADLILGDNLRYNLDYFIDNGSNWSFGFKSRYNSFNTNIDYDQDNVNRININYRDFTNQLYFETVLNQKFAIGIGAEHKRINAFTETLANVNNQEKTYFDKTDYTNFISYLKFDTYDKKYFQKEGAFVDIDFKWYLFASDFDENFNSFSQLKGKIGYVHTFFNSLSAHITSEAGITIGENSNEILNYNLGGYGDNYINTFIPFYGYEIGSLSGQGFLKTNLALRYEFIKNHYLISNANAARVENDIFNEGRIFENTKLGYGLGYGFDSFLGPIEINYNWSPDTHNHFWYFNLGFWF</sequence>
<dbReference type="OrthoDB" id="9770965at2"/>
<feature type="active site" description="Proton acceptor" evidence="4">
    <location>
        <position position="210"/>
    </location>
</feature>
<feature type="chain" id="PRO_5009110865" description="PNPLA domain-containing protein" evidence="5">
    <location>
        <begin position="20"/>
        <end position="734"/>
    </location>
</feature>
<dbReference type="AlphaFoldDB" id="A0A1D8P8E5"/>
<dbReference type="InterPro" id="IPR002641">
    <property type="entry name" value="PNPLA_dom"/>
</dbReference>
<dbReference type="PANTHER" id="PTHR14226:SF76">
    <property type="entry name" value="NTE FAMILY PROTEIN RSSA"/>
    <property type="match status" value="1"/>
</dbReference>
<dbReference type="Gene3D" id="3.10.20.310">
    <property type="entry name" value="membrane protein fhac"/>
    <property type="match status" value="1"/>
</dbReference>
<evidence type="ECO:0000256" key="5">
    <source>
        <dbReference type="SAM" id="SignalP"/>
    </source>
</evidence>
<evidence type="ECO:0000259" key="6">
    <source>
        <dbReference type="PROSITE" id="PS51635"/>
    </source>
</evidence>
<feature type="domain" description="PNPLA" evidence="6">
    <location>
        <begin position="33"/>
        <end position="223"/>
    </location>
</feature>
<feature type="short sequence motif" description="GXGXXG" evidence="4">
    <location>
        <begin position="37"/>
        <end position="42"/>
    </location>
</feature>
<keyword evidence="8" id="KW-1185">Reference proteome</keyword>
<evidence type="ECO:0000313" key="7">
    <source>
        <dbReference type="EMBL" id="AOW20855.1"/>
    </source>
</evidence>
<dbReference type="Proteomes" id="UP000176050">
    <property type="component" value="Chromosome"/>
</dbReference>
<organism evidence="7 8">
    <name type="scientific">Urechidicola croceus</name>
    <dbReference type="NCBI Taxonomy" id="1850246"/>
    <lineage>
        <taxon>Bacteria</taxon>
        <taxon>Pseudomonadati</taxon>
        <taxon>Bacteroidota</taxon>
        <taxon>Flavobacteriia</taxon>
        <taxon>Flavobacteriales</taxon>
        <taxon>Flavobacteriaceae</taxon>
        <taxon>Urechidicola</taxon>
    </lineage>
</organism>
<feature type="active site" description="Nucleophile" evidence="4">
    <location>
        <position position="66"/>
    </location>
</feature>
<evidence type="ECO:0000256" key="4">
    <source>
        <dbReference type="PROSITE-ProRule" id="PRU01161"/>
    </source>
</evidence>
<dbReference type="Gene3D" id="3.40.1090.10">
    <property type="entry name" value="Cytosolic phospholipase A2 catalytic domain"/>
    <property type="match status" value="2"/>
</dbReference>
<keyword evidence="2 4" id="KW-0442">Lipid degradation</keyword>
<evidence type="ECO:0000256" key="1">
    <source>
        <dbReference type="ARBA" id="ARBA00022801"/>
    </source>
</evidence>
<feature type="short sequence motif" description="GXSXG" evidence="4">
    <location>
        <begin position="64"/>
        <end position="68"/>
    </location>
</feature>
<evidence type="ECO:0000313" key="8">
    <source>
        <dbReference type="Proteomes" id="UP000176050"/>
    </source>
</evidence>
<dbReference type="InterPro" id="IPR043864">
    <property type="entry name" value="Omp85-like_dom"/>
</dbReference>
<feature type="signal peptide" evidence="5">
    <location>
        <begin position="1"/>
        <end position="19"/>
    </location>
</feature>
<gene>
    <name evidence="7" type="ORF">LPB138_09300</name>
</gene>
<dbReference type="SUPFAM" id="SSF52151">
    <property type="entry name" value="FabD/lysophospholipase-like"/>
    <property type="match status" value="1"/>
</dbReference>
<dbReference type="InterPro" id="IPR050301">
    <property type="entry name" value="NTE"/>
</dbReference>
<dbReference type="Pfam" id="PF01734">
    <property type="entry name" value="Patatin"/>
    <property type="match status" value="1"/>
</dbReference>
<dbReference type="PROSITE" id="PS51635">
    <property type="entry name" value="PNPLA"/>
    <property type="match status" value="1"/>
</dbReference>
<keyword evidence="1 4" id="KW-0378">Hydrolase</keyword>
<dbReference type="Pfam" id="PF19143">
    <property type="entry name" value="Omp85_2"/>
    <property type="match status" value="1"/>
</dbReference>